<evidence type="ECO:0000313" key="2">
    <source>
        <dbReference type="EnsemblProtists" id="EKX54184"/>
    </source>
</evidence>
<sequence length="138" mass="15611">CKHAGCNKRKAYGDATMRVAEACSKHKQPHHINLMTKRCNWPSCSKYASFKTDSQTFCALHKPANSTDFRSSAKVCRYPECKKQASYGIARPLWCRDHMNISVDVDVKNRLCTFGNCSQRALYGDASSGFNLRCAQHR</sequence>
<feature type="non-terminal residue" evidence="1">
    <location>
        <position position="138"/>
    </location>
</feature>
<protein>
    <submittedName>
        <fullName evidence="1 2">Uncharacterized protein</fullName>
    </submittedName>
</protein>
<reference evidence="1 3" key="1">
    <citation type="journal article" date="2012" name="Nature">
        <title>Algal genomes reveal evolutionary mosaicism and the fate of nucleomorphs.</title>
        <authorList>
            <consortium name="DOE Joint Genome Institute"/>
            <person name="Curtis B.A."/>
            <person name="Tanifuji G."/>
            <person name="Burki F."/>
            <person name="Gruber A."/>
            <person name="Irimia M."/>
            <person name="Maruyama S."/>
            <person name="Arias M.C."/>
            <person name="Ball S.G."/>
            <person name="Gile G.H."/>
            <person name="Hirakawa Y."/>
            <person name="Hopkins J.F."/>
            <person name="Kuo A."/>
            <person name="Rensing S.A."/>
            <person name="Schmutz J."/>
            <person name="Symeonidi A."/>
            <person name="Elias M."/>
            <person name="Eveleigh R.J."/>
            <person name="Herman E.K."/>
            <person name="Klute M.J."/>
            <person name="Nakayama T."/>
            <person name="Obornik M."/>
            <person name="Reyes-Prieto A."/>
            <person name="Armbrust E.V."/>
            <person name="Aves S.J."/>
            <person name="Beiko R.G."/>
            <person name="Coutinho P."/>
            <person name="Dacks J.B."/>
            <person name="Durnford D.G."/>
            <person name="Fast N.M."/>
            <person name="Green B.R."/>
            <person name="Grisdale C.J."/>
            <person name="Hempel F."/>
            <person name="Henrissat B."/>
            <person name="Hoppner M.P."/>
            <person name="Ishida K."/>
            <person name="Kim E."/>
            <person name="Koreny L."/>
            <person name="Kroth P.G."/>
            <person name="Liu Y."/>
            <person name="Malik S.B."/>
            <person name="Maier U.G."/>
            <person name="McRose D."/>
            <person name="Mock T."/>
            <person name="Neilson J.A."/>
            <person name="Onodera N.T."/>
            <person name="Poole A.M."/>
            <person name="Pritham E.J."/>
            <person name="Richards T.A."/>
            <person name="Rocap G."/>
            <person name="Roy S.W."/>
            <person name="Sarai C."/>
            <person name="Schaack S."/>
            <person name="Shirato S."/>
            <person name="Slamovits C.H."/>
            <person name="Spencer D.F."/>
            <person name="Suzuki S."/>
            <person name="Worden A.Z."/>
            <person name="Zauner S."/>
            <person name="Barry K."/>
            <person name="Bell C."/>
            <person name="Bharti A.K."/>
            <person name="Crow J.A."/>
            <person name="Grimwood J."/>
            <person name="Kramer R."/>
            <person name="Lindquist E."/>
            <person name="Lucas S."/>
            <person name="Salamov A."/>
            <person name="McFadden G.I."/>
            <person name="Lane C.E."/>
            <person name="Keeling P.J."/>
            <person name="Gray M.W."/>
            <person name="Grigoriev I.V."/>
            <person name="Archibald J.M."/>
        </authorList>
    </citation>
    <scope>NUCLEOTIDE SEQUENCE</scope>
    <source>
        <strain evidence="1 3">CCMP2712</strain>
    </source>
</reference>
<dbReference type="HOGENOM" id="CLU_069719_2_0_1"/>
<dbReference type="InterPro" id="IPR043822">
    <property type="entry name" value="EsV_1_7_cys"/>
</dbReference>
<dbReference type="SMART" id="SM01425">
    <property type="entry name" value="EsV_1_7"/>
    <property type="match status" value="3"/>
</dbReference>
<evidence type="ECO:0000313" key="1">
    <source>
        <dbReference type="EMBL" id="EKX54184.1"/>
    </source>
</evidence>
<reference evidence="2" key="3">
    <citation type="submission" date="2015-06" db="UniProtKB">
        <authorList>
            <consortium name="EnsemblProtists"/>
        </authorList>
    </citation>
    <scope>IDENTIFICATION</scope>
</reference>
<dbReference type="EMBL" id="JH992968">
    <property type="protein sequence ID" value="EKX54184.1"/>
    <property type="molecule type" value="Genomic_DNA"/>
</dbReference>
<dbReference type="RefSeq" id="XP_005841164.1">
    <property type="nucleotide sequence ID" value="XM_005841107.1"/>
</dbReference>
<dbReference type="Proteomes" id="UP000011087">
    <property type="component" value="Unassembled WGS sequence"/>
</dbReference>
<name>L1K0U9_GUITC</name>
<dbReference type="OrthoDB" id="2441233at2759"/>
<dbReference type="AlphaFoldDB" id="L1K0U9"/>
<dbReference type="EnsemblProtists" id="EKX54184">
    <property type="protein sequence ID" value="EKX54184"/>
    <property type="gene ID" value="GUITHDRAFT_49756"/>
</dbReference>
<feature type="non-terminal residue" evidence="1">
    <location>
        <position position="1"/>
    </location>
</feature>
<dbReference type="GeneID" id="17310627"/>
<reference evidence="3" key="2">
    <citation type="submission" date="2012-11" db="EMBL/GenBank/DDBJ databases">
        <authorList>
            <person name="Kuo A."/>
            <person name="Curtis B.A."/>
            <person name="Tanifuji G."/>
            <person name="Burki F."/>
            <person name="Gruber A."/>
            <person name="Irimia M."/>
            <person name="Maruyama S."/>
            <person name="Arias M.C."/>
            <person name="Ball S.G."/>
            <person name="Gile G.H."/>
            <person name="Hirakawa Y."/>
            <person name="Hopkins J.F."/>
            <person name="Rensing S.A."/>
            <person name="Schmutz J."/>
            <person name="Symeonidi A."/>
            <person name="Elias M."/>
            <person name="Eveleigh R.J."/>
            <person name="Herman E.K."/>
            <person name="Klute M.J."/>
            <person name="Nakayama T."/>
            <person name="Obornik M."/>
            <person name="Reyes-Prieto A."/>
            <person name="Armbrust E.V."/>
            <person name="Aves S.J."/>
            <person name="Beiko R.G."/>
            <person name="Coutinho P."/>
            <person name="Dacks J.B."/>
            <person name="Durnford D.G."/>
            <person name="Fast N.M."/>
            <person name="Green B.R."/>
            <person name="Grisdale C."/>
            <person name="Hempe F."/>
            <person name="Henrissat B."/>
            <person name="Hoppner M.P."/>
            <person name="Ishida K.-I."/>
            <person name="Kim E."/>
            <person name="Koreny L."/>
            <person name="Kroth P.G."/>
            <person name="Liu Y."/>
            <person name="Malik S.-B."/>
            <person name="Maier U.G."/>
            <person name="McRose D."/>
            <person name="Mock T."/>
            <person name="Neilson J.A."/>
            <person name="Onodera N.T."/>
            <person name="Poole A.M."/>
            <person name="Pritham E.J."/>
            <person name="Richards T.A."/>
            <person name="Rocap G."/>
            <person name="Roy S.W."/>
            <person name="Sarai C."/>
            <person name="Schaack S."/>
            <person name="Shirato S."/>
            <person name="Slamovits C.H."/>
            <person name="Spencer D.F."/>
            <person name="Suzuki S."/>
            <person name="Worden A.Z."/>
            <person name="Zauner S."/>
            <person name="Barry K."/>
            <person name="Bell C."/>
            <person name="Bharti A.K."/>
            <person name="Crow J.A."/>
            <person name="Grimwood J."/>
            <person name="Kramer R."/>
            <person name="Lindquist E."/>
            <person name="Lucas S."/>
            <person name="Salamov A."/>
            <person name="McFadden G.I."/>
            <person name="Lane C.E."/>
            <person name="Keeling P.J."/>
            <person name="Gray M.W."/>
            <person name="Grigoriev I.V."/>
            <person name="Archibald J.M."/>
        </authorList>
    </citation>
    <scope>NUCLEOTIDE SEQUENCE</scope>
    <source>
        <strain evidence="3">CCMP2712</strain>
    </source>
</reference>
<accession>L1K0U9</accession>
<gene>
    <name evidence="1" type="ORF">GUITHDRAFT_49756</name>
</gene>
<dbReference type="KEGG" id="gtt:GUITHDRAFT_49756"/>
<proteinExistence type="predicted"/>
<keyword evidence="3" id="KW-1185">Reference proteome</keyword>
<organism evidence="1">
    <name type="scientific">Guillardia theta (strain CCMP2712)</name>
    <name type="common">Cryptophyte</name>
    <dbReference type="NCBI Taxonomy" id="905079"/>
    <lineage>
        <taxon>Eukaryota</taxon>
        <taxon>Cryptophyceae</taxon>
        <taxon>Pyrenomonadales</taxon>
        <taxon>Geminigeraceae</taxon>
        <taxon>Guillardia</taxon>
    </lineage>
</organism>
<dbReference type="Pfam" id="PF19114">
    <property type="entry name" value="EsV_1_7_cys"/>
    <property type="match status" value="4"/>
</dbReference>
<dbReference type="PaxDb" id="55529-EKX54184"/>
<evidence type="ECO:0000313" key="3">
    <source>
        <dbReference type="Proteomes" id="UP000011087"/>
    </source>
</evidence>